<dbReference type="EMBL" id="ML213523">
    <property type="protein sequence ID" value="TFK47539.1"/>
    <property type="molecule type" value="Genomic_DNA"/>
</dbReference>
<sequence>MPSAGSDGAYTSACSQSSASIYTSFVCSVPSSRNKASFRNCHRVRAQRSPNSTAQSAKSMSRPIVTSEEVAYGITTHQPSLGINSFMLDVMLRAGKAPEALGASYATSLYTLQRKGMMNTLSTLSSACMSPIQFAESASYCRMPVRSRSSRCKGGGGYPSGIIVILRGAEQLG</sequence>
<name>A0A5C3MQ63_9AGAM</name>
<evidence type="ECO:0000313" key="2">
    <source>
        <dbReference type="Proteomes" id="UP000305948"/>
    </source>
</evidence>
<keyword evidence="2" id="KW-1185">Reference proteome</keyword>
<gene>
    <name evidence="1" type="ORF">OE88DRAFT_1647694</name>
</gene>
<protein>
    <submittedName>
        <fullName evidence="1">Uncharacterized protein</fullName>
    </submittedName>
</protein>
<dbReference type="Proteomes" id="UP000305948">
    <property type="component" value="Unassembled WGS sequence"/>
</dbReference>
<organism evidence="1 2">
    <name type="scientific">Heliocybe sulcata</name>
    <dbReference type="NCBI Taxonomy" id="5364"/>
    <lineage>
        <taxon>Eukaryota</taxon>
        <taxon>Fungi</taxon>
        <taxon>Dikarya</taxon>
        <taxon>Basidiomycota</taxon>
        <taxon>Agaricomycotina</taxon>
        <taxon>Agaricomycetes</taxon>
        <taxon>Gloeophyllales</taxon>
        <taxon>Gloeophyllaceae</taxon>
        <taxon>Heliocybe</taxon>
    </lineage>
</organism>
<reference evidence="1 2" key="1">
    <citation type="journal article" date="2019" name="Nat. Ecol. Evol.">
        <title>Megaphylogeny resolves global patterns of mushroom evolution.</title>
        <authorList>
            <person name="Varga T."/>
            <person name="Krizsan K."/>
            <person name="Foldi C."/>
            <person name="Dima B."/>
            <person name="Sanchez-Garcia M."/>
            <person name="Sanchez-Ramirez S."/>
            <person name="Szollosi G.J."/>
            <person name="Szarkandi J.G."/>
            <person name="Papp V."/>
            <person name="Albert L."/>
            <person name="Andreopoulos W."/>
            <person name="Angelini C."/>
            <person name="Antonin V."/>
            <person name="Barry K.W."/>
            <person name="Bougher N.L."/>
            <person name="Buchanan P."/>
            <person name="Buyck B."/>
            <person name="Bense V."/>
            <person name="Catcheside P."/>
            <person name="Chovatia M."/>
            <person name="Cooper J."/>
            <person name="Damon W."/>
            <person name="Desjardin D."/>
            <person name="Finy P."/>
            <person name="Geml J."/>
            <person name="Haridas S."/>
            <person name="Hughes K."/>
            <person name="Justo A."/>
            <person name="Karasinski D."/>
            <person name="Kautmanova I."/>
            <person name="Kiss B."/>
            <person name="Kocsube S."/>
            <person name="Kotiranta H."/>
            <person name="LaButti K.M."/>
            <person name="Lechner B.E."/>
            <person name="Liimatainen K."/>
            <person name="Lipzen A."/>
            <person name="Lukacs Z."/>
            <person name="Mihaltcheva S."/>
            <person name="Morgado L.N."/>
            <person name="Niskanen T."/>
            <person name="Noordeloos M.E."/>
            <person name="Ohm R.A."/>
            <person name="Ortiz-Santana B."/>
            <person name="Ovrebo C."/>
            <person name="Racz N."/>
            <person name="Riley R."/>
            <person name="Savchenko A."/>
            <person name="Shiryaev A."/>
            <person name="Soop K."/>
            <person name="Spirin V."/>
            <person name="Szebenyi C."/>
            <person name="Tomsovsky M."/>
            <person name="Tulloss R.E."/>
            <person name="Uehling J."/>
            <person name="Grigoriev I.V."/>
            <person name="Vagvolgyi C."/>
            <person name="Papp T."/>
            <person name="Martin F.M."/>
            <person name="Miettinen O."/>
            <person name="Hibbett D.S."/>
            <person name="Nagy L.G."/>
        </authorList>
    </citation>
    <scope>NUCLEOTIDE SEQUENCE [LARGE SCALE GENOMIC DNA]</scope>
    <source>
        <strain evidence="1 2">OMC1185</strain>
    </source>
</reference>
<proteinExistence type="predicted"/>
<dbReference type="AlphaFoldDB" id="A0A5C3MQ63"/>
<accession>A0A5C3MQ63</accession>
<evidence type="ECO:0000313" key="1">
    <source>
        <dbReference type="EMBL" id="TFK47539.1"/>
    </source>
</evidence>